<reference evidence="3 4" key="1">
    <citation type="submission" date="2018-01" db="EMBL/GenBank/DDBJ databases">
        <title>Genome sequence of the PGP bacterium Paenibacillus illinoisensis E3.</title>
        <authorList>
            <person name="Rolli E."/>
            <person name="Marasco R."/>
            <person name="Bessem C."/>
            <person name="Michoud G."/>
            <person name="Gaiarsa S."/>
            <person name="Borin S."/>
            <person name="Daffonchio D."/>
        </authorList>
    </citation>
    <scope>NUCLEOTIDE SEQUENCE [LARGE SCALE GENOMIC DNA]</scope>
    <source>
        <strain evidence="3 4">E3</strain>
    </source>
</reference>
<comment type="caution">
    <text evidence="3">The sequence shown here is derived from an EMBL/GenBank/DDBJ whole genome shotgun (WGS) entry which is preliminary data.</text>
</comment>
<feature type="region of interest" description="Disordered" evidence="1">
    <location>
        <begin position="48"/>
        <end position="76"/>
    </location>
</feature>
<dbReference type="Proteomes" id="UP000247459">
    <property type="component" value="Unassembled WGS sequence"/>
</dbReference>
<protein>
    <submittedName>
        <fullName evidence="3">Uncharacterized protein</fullName>
    </submittedName>
</protein>
<organism evidence="3 4">
    <name type="scientific">Paenibacillus illinoisensis</name>
    <dbReference type="NCBI Taxonomy" id="59845"/>
    <lineage>
        <taxon>Bacteria</taxon>
        <taxon>Bacillati</taxon>
        <taxon>Bacillota</taxon>
        <taxon>Bacilli</taxon>
        <taxon>Bacillales</taxon>
        <taxon>Paenibacillaceae</taxon>
        <taxon>Paenibacillus</taxon>
    </lineage>
</organism>
<evidence type="ECO:0000313" key="4">
    <source>
        <dbReference type="Proteomes" id="UP000247459"/>
    </source>
</evidence>
<feature type="chain" id="PRO_5038336688" evidence="2">
    <location>
        <begin position="21"/>
        <end position="240"/>
    </location>
</feature>
<gene>
    <name evidence="3" type="ORF">PIL02S_03037</name>
</gene>
<name>A0A2W0CLA3_9BACL</name>
<evidence type="ECO:0000313" key="3">
    <source>
        <dbReference type="EMBL" id="PYY29065.1"/>
    </source>
</evidence>
<evidence type="ECO:0000256" key="1">
    <source>
        <dbReference type="SAM" id="MobiDB-lite"/>
    </source>
</evidence>
<dbReference type="RefSeq" id="WP_110759284.1">
    <property type="nucleotide sequence ID" value="NZ_PRLG01000019.1"/>
</dbReference>
<proteinExistence type="predicted"/>
<evidence type="ECO:0000256" key="2">
    <source>
        <dbReference type="SAM" id="SignalP"/>
    </source>
</evidence>
<keyword evidence="2" id="KW-0732">Signal</keyword>
<accession>A0A2W0CLA3</accession>
<dbReference type="OrthoDB" id="1267107at2"/>
<feature type="signal peptide" evidence="2">
    <location>
        <begin position="1"/>
        <end position="20"/>
    </location>
</feature>
<dbReference type="EMBL" id="PRLG01000019">
    <property type="protein sequence ID" value="PYY29065.1"/>
    <property type="molecule type" value="Genomic_DNA"/>
</dbReference>
<sequence>MKWNTITYLALGIIVTLALAAYSSAPEEHSEIQTLENMQKRQEIQMESYPAAESEVLSQGARTNKKSSESLESQPLSVTEASTSIIKALQEKDMETVASWASADGVRFSPFANIDPVHDLVFTPDEISNLLRDPTRYVWRTVPDMDDDKIKMNYADYHLQYVYNKDFIHDGENAVNVILGQDAHPGNLHEIYPEANHDFVEFHVKGSDAQGRDWHTLRLVFEKIGQDYILVGIVHDQGIL</sequence>
<dbReference type="AlphaFoldDB" id="A0A2W0CLA3"/>